<comment type="caution">
    <text evidence="2">The sequence shown here is derived from an EMBL/GenBank/DDBJ whole genome shotgun (WGS) entry which is preliminary data.</text>
</comment>
<sequence length="189" mass="20757">MRKNAAPIVLAALLTTGLITPAAASASAAVVEVRLTTTSTMRESDSLFVCPSNQVMIGREHHGDENGYTTYRCGRIFINGEQVTVLSLYPYSAGAPKYEPDSFFTTDEDKAIVGRKHIGDETAFTTYYAGTMFWKGQVVKVGSRRWTDLMYENDHSSRAEAAEIMTGRWHGGDENGMTTYEYGTVTVDG</sequence>
<protein>
    <recommendedName>
        <fullName evidence="4">Secreted protein</fullName>
    </recommendedName>
</protein>
<evidence type="ECO:0000256" key="1">
    <source>
        <dbReference type="SAM" id="SignalP"/>
    </source>
</evidence>
<gene>
    <name evidence="2" type="ORF">HD596_003268</name>
</gene>
<dbReference type="Proteomes" id="UP000579153">
    <property type="component" value="Unassembled WGS sequence"/>
</dbReference>
<feature type="chain" id="PRO_5030926678" description="Secreted protein" evidence="1">
    <location>
        <begin position="29"/>
        <end position="189"/>
    </location>
</feature>
<evidence type="ECO:0000313" key="3">
    <source>
        <dbReference type="Proteomes" id="UP000579153"/>
    </source>
</evidence>
<keyword evidence="3" id="KW-1185">Reference proteome</keyword>
<accession>A0A7W9G3K7</accession>
<dbReference type="RefSeq" id="WP_185070021.1">
    <property type="nucleotide sequence ID" value="NZ_JACHMB010000001.1"/>
</dbReference>
<reference evidence="2 3" key="1">
    <citation type="submission" date="2020-08" db="EMBL/GenBank/DDBJ databases">
        <title>Sequencing the genomes of 1000 actinobacteria strains.</title>
        <authorList>
            <person name="Klenk H.-P."/>
        </authorList>
    </citation>
    <scope>NUCLEOTIDE SEQUENCE [LARGE SCALE GENOMIC DNA]</scope>
    <source>
        <strain evidence="2 3">DSM 45507</strain>
    </source>
</reference>
<name>A0A7W9G3K7_9ACTN</name>
<proteinExistence type="predicted"/>
<keyword evidence="1" id="KW-0732">Signal</keyword>
<evidence type="ECO:0008006" key="4">
    <source>
        <dbReference type="Google" id="ProtNLM"/>
    </source>
</evidence>
<evidence type="ECO:0000313" key="2">
    <source>
        <dbReference type="EMBL" id="MBB5776512.1"/>
    </source>
</evidence>
<organism evidence="2 3">
    <name type="scientific">Nonomuraea jabiensis</name>
    <dbReference type="NCBI Taxonomy" id="882448"/>
    <lineage>
        <taxon>Bacteria</taxon>
        <taxon>Bacillati</taxon>
        <taxon>Actinomycetota</taxon>
        <taxon>Actinomycetes</taxon>
        <taxon>Streptosporangiales</taxon>
        <taxon>Streptosporangiaceae</taxon>
        <taxon>Nonomuraea</taxon>
    </lineage>
</organism>
<dbReference type="AlphaFoldDB" id="A0A7W9G3K7"/>
<feature type="signal peptide" evidence="1">
    <location>
        <begin position="1"/>
        <end position="28"/>
    </location>
</feature>
<dbReference type="EMBL" id="JACHMB010000001">
    <property type="protein sequence ID" value="MBB5776512.1"/>
    <property type="molecule type" value="Genomic_DNA"/>
</dbReference>